<dbReference type="GO" id="GO:0099638">
    <property type="term" value="P:endosome to plasma membrane protein transport"/>
    <property type="evidence" value="ECO:0007669"/>
    <property type="project" value="Ensembl"/>
</dbReference>
<reference evidence="8" key="2">
    <citation type="submission" date="2025-09" db="UniProtKB">
        <authorList>
            <consortium name="Ensembl"/>
        </authorList>
    </citation>
    <scope>IDENTIFICATION</scope>
</reference>
<dbReference type="Pfam" id="PF04505">
    <property type="entry name" value="CD225"/>
    <property type="match status" value="1"/>
</dbReference>
<comment type="similarity">
    <text evidence="2">Belongs to the CD225/Dispanin family.</text>
</comment>
<gene>
    <name evidence="8" type="primary">TRARG1</name>
</gene>
<dbReference type="GO" id="GO:0099500">
    <property type="term" value="P:vesicle fusion to plasma membrane"/>
    <property type="evidence" value="ECO:0007669"/>
    <property type="project" value="Ensembl"/>
</dbReference>
<dbReference type="Ensembl" id="ENSSPUT00000006080.1">
    <property type="protein sequence ID" value="ENSSPUP00000005715.1"/>
    <property type="gene ID" value="ENSSPUG00000004419.1"/>
</dbReference>
<evidence type="ECO:0000256" key="6">
    <source>
        <dbReference type="SAM" id="MobiDB-lite"/>
    </source>
</evidence>
<keyword evidence="3 7" id="KW-0812">Transmembrane</keyword>
<feature type="transmembrane region" description="Helical" evidence="7">
    <location>
        <begin position="161"/>
        <end position="186"/>
    </location>
</feature>
<evidence type="ECO:0000313" key="8">
    <source>
        <dbReference type="Ensembl" id="ENSSPUP00000005715.1"/>
    </source>
</evidence>
<evidence type="ECO:0000256" key="5">
    <source>
        <dbReference type="ARBA" id="ARBA00023136"/>
    </source>
</evidence>
<dbReference type="OMA" id="AITSCFC"/>
<feature type="transmembrane region" description="Helical" evidence="7">
    <location>
        <begin position="114"/>
        <end position="140"/>
    </location>
</feature>
<evidence type="ECO:0000256" key="7">
    <source>
        <dbReference type="SAM" id="Phobius"/>
    </source>
</evidence>
<reference evidence="8" key="1">
    <citation type="submission" date="2025-08" db="UniProtKB">
        <authorList>
            <consortium name="Ensembl"/>
        </authorList>
    </citation>
    <scope>IDENTIFICATION</scope>
</reference>
<keyword evidence="5 7" id="KW-0472">Membrane</keyword>
<proteinExistence type="inferred from homology"/>
<protein>
    <submittedName>
        <fullName evidence="8">Trafficking regulator of GLUT4 (SLC2A4) 1/pseudo</fullName>
    </submittedName>
</protein>
<evidence type="ECO:0000256" key="3">
    <source>
        <dbReference type="ARBA" id="ARBA00022692"/>
    </source>
</evidence>
<dbReference type="GO" id="GO:0005886">
    <property type="term" value="C:plasma membrane"/>
    <property type="evidence" value="ECO:0007669"/>
    <property type="project" value="Ensembl"/>
</dbReference>
<feature type="compositionally biased region" description="Gly residues" evidence="6">
    <location>
        <begin position="96"/>
        <end position="106"/>
    </location>
</feature>
<dbReference type="InterPro" id="IPR051423">
    <property type="entry name" value="CD225/Dispanin"/>
</dbReference>
<feature type="compositionally biased region" description="Low complexity" evidence="6">
    <location>
        <begin position="77"/>
        <end position="95"/>
    </location>
</feature>
<accession>A0A8D0L3W8</accession>
<dbReference type="GO" id="GO:0030659">
    <property type="term" value="C:cytoplasmic vesicle membrane"/>
    <property type="evidence" value="ECO:0007669"/>
    <property type="project" value="Ensembl"/>
</dbReference>
<feature type="region of interest" description="Disordered" evidence="6">
    <location>
        <begin position="1"/>
        <end position="107"/>
    </location>
</feature>
<dbReference type="InterPro" id="IPR007593">
    <property type="entry name" value="CD225/Dispanin_fam"/>
</dbReference>
<evidence type="ECO:0000256" key="4">
    <source>
        <dbReference type="ARBA" id="ARBA00022989"/>
    </source>
</evidence>
<dbReference type="GO" id="GO:0044381">
    <property type="term" value="P:glucose import in response to insulin stimulus"/>
    <property type="evidence" value="ECO:0007669"/>
    <property type="project" value="Ensembl"/>
</dbReference>
<dbReference type="Proteomes" id="UP000694392">
    <property type="component" value="Unplaced"/>
</dbReference>
<evidence type="ECO:0000256" key="1">
    <source>
        <dbReference type="ARBA" id="ARBA00004370"/>
    </source>
</evidence>
<name>A0A8D0L3W8_SPHPU</name>
<organism evidence="8 9">
    <name type="scientific">Sphenodon punctatus</name>
    <name type="common">Tuatara</name>
    <name type="synonym">Hatteria punctata</name>
    <dbReference type="NCBI Taxonomy" id="8508"/>
    <lineage>
        <taxon>Eukaryota</taxon>
        <taxon>Metazoa</taxon>
        <taxon>Chordata</taxon>
        <taxon>Craniata</taxon>
        <taxon>Vertebrata</taxon>
        <taxon>Euteleostomi</taxon>
        <taxon>Lepidosauria</taxon>
        <taxon>Sphenodontia</taxon>
        <taxon>Sphenodontidae</taxon>
        <taxon>Sphenodon</taxon>
    </lineage>
</organism>
<dbReference type="GeneTree" id="ENSGT00940000160337"/>
<dbReference type="AlphaFoldDB" id="A0A8D0L3W8"/>
<keyword evidence="4 7" id="KW-1133">Transmembrane helix</keyword>
<sequence length="191" mass="19952">MAINTEAAQLGPALARGSQETEKLLTGPVEPAPGSMKGSRSFSASLPGGEKCPEPEQNGHSLPYKSVSAGQLEEEAAPLSPSRLSLSRASSTGTSGPSGAGAGGGQERGRPTDYLVLAILSCFCPVWPVNIVALVFSIMSRSSRQQGDVDGARRLGRMAKLLSIVSIVLGVHPHPGCILLLLFFFYQYPST</sequence>
<dbReference type="PANTHER" id="PTHR14948:SF1">
    <property type="entry name" value="TRAFFICKING REGULATOR OF GLUT4 1"/>
    <property type="match status" value="1"/>
</dbReference>
<comment type="subcellular location">
    <subcellularLocation>
        <location evidence="1">Membrane</location>
    </subcellularLocation>
</comment>
<keyword evidence="9" id="KW-1185">Reference proteome</keyword>
<dbReference type="PANTHER" id="PTHR14948">
    <property type="entry name" value="NG5"/>
    <property type="match status" value="1"/>
</dbReference>
<dbReference type="GO" id="GO:0048471">
    <property type="term" value="C:perinuclear region of cytoplasm"/>
    <property type="evidence" value="ECO:0007669"/>
    <property type="project" value="Ensembl"/>
</dbReference>
<evidence type="ECO:0000256" key="2">
    <source>
        <dbReference type="ARBA" id="ARBA00006843"/>
    </source>
</evidence>
<evidence type="ECO:0000313" key="9">
    <source>
        <dbReference type="Proteomes" id="UP000694392"/>
    </source>
</evidence>